<dbReference type="CDD" id="cd02201">
    <property type="entry name" value="FtsZ_type1"/>
    <property type="match status" value="1"/>
</dbReference>
<gene>
    <name evidence="7" type="ORF">LGLO00237_LOCUS9116</name>
</gene>
<evidence type="ECO:0000313" key="7">
    <source>
        <dbReference type="EMBL" id="CAE0657548.1"/>
    </source>
</evidence>
<comment type="similarity">
    <text evidence="1">Belongs to the FtsZ family.</text>
</comment>
<evidence type="ECO:0008006" key="8">
    <source>
        <dbReference type="Google" id="ProtNLM"/>
    </source>
</evidence>
<dbReference type="SMART" id="SM00865">
    <property type="entry name" value="Tubulin_C"/>
    <property type="match status" value="1"/>
</dbReference>
<evidence type="ECO:0000259" key="6">
    <source>
        <dbReference type="SMART" id="SM00865"/>
    </source>
</evidence>
<organism evidence="7">
    <name type="scientific">Lotharella globosa</name>
    <dbReference type="NCBI Taxonomy" id="91324"/>
    <lineage>
        <taxon>Eukaryota</taxon>
        <taxon>Sar</taxon>
        <taxon>Rhizaria</taxon>
        <taxon>Cercozoa</taxon>
        <taxon>Chlorarachniophyceae</taxon>
        <taxon>Lotharella</taxon>
    </lineage>
</organism>
<dbReference type="NCBIfam" id="TIGR00065">
    <property type="entry name" value="ftsZ"/>
    <property type="match status" value="1"/>
</dbReference>
<dbReference type="FunFam" id="3.40.50.1440:FF:000001">
    <property type="entry name" value="Cell division protein FtsZ"/>
    <property type="match status" value="1"/>
</dbReference>
<sequence length="459" mass="48129">MASKGRVRTVAPFIARPLSRHSSPENTGRMLTNSRLTPETQAKRMRNALNRVFSQVAVPSETAKAPCSIKVVGVGGGGGNTVNRMIESIDEGDASVEFWAVNTDVQALCKSKAPNRIQIGPGTTRGLGAGAKPAIGRSAAVESVKAIESALSKTDMVFVTAGMGGGTGSGATPVIAEVARRAGSLTVGIVTKPFSFEGQIRMQQAVAAIEELRKQVDILIVVSNDRLLEVSPSDLPLQEAFILADNILRQGIVGISEIITKPGLINVDFADVRSVMQNAGLALMGIGRGSGKNRAQDAALAAVTSPLLDFPIQQAKGVVYTVTGNKDMSLTEVAQVSNVIQKMVGQDANVIFGALIDENMGDEMSVIVVATNFEDPEGSLGQQYARQISANEKFTSAADAAMATPPPPVQADIETAIPETPPPPPRRKPKKPTTLGGKVKRIAGGLLRRALGRGPSQNQ</sequence>
<dbReference type="InterPro" id="IPR024757">
    <property type="entry name" value="FtsZ_C"/>
</dbReference>
<dbReference type="InterPro" id="IPR037103">
    <property type="entry name" value="Tubulin/FtsZ-like_C"/>
</dbReference>
<dbReference type="InterPro" id="IPR003008">
    <property type="entry name" value="Tubulin_FtsZ_GTPase"/>
</dbReference>
<dbReference type="GO" id="GO:0032153">
    <property type="term" value="C:cell division site"/>
    <property type="evidence" value="ECO:0007669"/>
    <property type="project" value="TreeGrafter"/>
</dbReference>
<accession>A0A6V3KUW5</accession>
<dbReference type="InterPro" id="IPR017975">
    <property type="entry name" value="Tubulin_CS"/>
</dbReference>
<dbReference type="Gene3D" id="3.40.50.1440">
    <property type="entry name" value="Tubulin/FtsZ, GTPase domain"/>
    <property type="match status" value="1"/>
</dbReference>
<dbReference type="HAMAP" id="MF_00909">
    <property type="entry name" value="FtsZ"/>
    <property type="match status" value="1"/>
</dbReference>
<dbReference type="PRINTS" id="PR00423">
    <property type="entry name" value="CELLDVISFTSZ"/>
</dbReference>
<keyword evidence="3" id="KW-0342">GTP-binding</keyword>
<dbReference type="PANTHER" id="PTHR30314:SF3">
    <property type="entry name" value="MITOCHONDRIAL DIVISION PROTEIN FSZA"/>
    <property type="match status" value="1"/>
</dbReference>
<feature type="compositionally biased region" description="Low complexity" evidence="4">
    <location>
        <begin position="443"/>
        <end position="459"/>
    </location>
</feature>
<dbReference type="PROSITE" id="PS01135">
    <property type="entry name" value="FTSZ_2"/>
    <property type="match status" value="1"/>
</dbReference>
<dbReference type="InterPro" id="IPR000158">
    <property type="entry name" value="Cell_div_FtsZ"/>
</dbReference>
<dbReference type="GO" id="GO:0003924">
    <property type="term" value="F:GTPase activity"/>
    <property type="evidence" value="ECO:0007669"/>
    <property type="project" value="InterPro"/>
</dbReference>
<dbReference type="AlphaFoldDB" id="A0A6V3KUW5"/>
<keyword evidence="2" id="KW-0547">Nucleotide-binding</keyword>
<dbReference type="GO" id="GO:0005525">
    <property type="term" value="F:GTP binding"/>
    <property type="evidence" value="ECO:0007669"/>
    <property type="project" value="UniProtKB-KW"/>
</dbReference>
<dbReference type="Pfam" id="PF12327">
    <property type="entry name" value="FtsZ_C"/>
    <property type="match status" value="1"/>
</dbReference>
<evidence type="ECO:0000256" key="3">
    <source>
        <dbReference type="ARBA" id="ARBA00023134"/>
    </source>
</evidence>
<protein>
    <recommendedName>
        <fullName evidence="8">Cell division protein FtsZ</fullName>
    </recommendedName>
</protein>
<dbReference type="PROSITE" id="PS01134">
    <property type="entry name" value="FTSZ_1"/>
    <property type="match status" value="1"/>
</dbReference>
<evidence type="ECO:0000256" key="1">
    <source>
        <dbReference type="ARBA" id="ARBA00009690"/>
    </source>
</evidence>
<dbReference type="InterPro" id="IPR018316">
    <property type="entry name" value="Tubulin/FtsZ_2-layer-sand-dom"/>
</dbReference>
<evidence type="ECO:0000256" key="4">
    <source>
        <dbReference type="SAM" id="MobiDB-lite"/>
    </source>
</evidence>
<dbReference type="PANTHER" id="PTHR30314">
    <property type="entry name" value="CELL DIVISION PROTEIN FTSZ-RELATED"/>
    <property type="match status" value="1"/>
</dbReference>
<reference evidence="7" key="1">
    <citation type="submission" date="2021-01" db="EMBL/GenBank/DDBJ databases">
        <authorList>
            <person name="Corre E."/>
            <person name="Pelletier E."/>
            <person name="Niang G."/>
            <person name="Scheremetjew M."/>
            <person name="Finn R."/>
            <person name="Kale V."/>
            <person name="Holt S."/>
            <person name="Cochrane G."/>
            <person name="Meng A."/>
            <person name="Brown T."/>
            <person name="Cohen L."/>
        </authorList>
    </citation>
    <scope>NUCLEOTIDE SEQUENCE</scope>
    <source>
        <strain evidence="7">CCCM811</strain>
    </source>
</reference>
<feature type="domain" description="Tubulin/FtsZ GTPase" evidence="5">
    <location>
        <begin position="68"/>
        <end position="263"/>
    </location>
</feature>
<dbReference type="GO" id="GO:0051301">
    <property type="term" value="P:cell division"/>
    <property type="evidence" value="ECO:0007669"/>
    <property type="project" value="TreeGrafter"/>
</dbReference>
<dbReference type="SUPFAM" id="SSF52490">
    <property type="entry name" value="Tubulin nucleotide-binding domain-like"/>
    <property type="match status" value="1"/>
</dbReference>
<dbReference type="PROSITE" id="PS00227">
    <property type="entry name" value="TUBULIN"/>
    <property type="match status" value="1"/>
</dbReference>
<feature type="region of interest" description="Disordered" evidence="4">
    <location>
        <begin position="402"/>
        <end position="459"/>
    </location>
</feature>
<dbReference type="GO" id="GO:0048285">
    <property type="term" value="P:organelle fission"/>
    <property type="evidence" value="ECO:0007669"/>
    <property type="project" value="TreeGrafter"/>
</dbReference>
<dbReference type="SMART" id="SM00864">
    <property type="entry name" value="Tubulin"/>
    <property type="match status" value="1"/>
</dbReference>
<dbReference type="Gene3D" id="3.30.1330.20">
    <property type="entry name" value="Tubulin/FtsZ, C-terminal domain"/>
    <property type="match status" value="1"/>
</dbReference>
<dbReference type="Pfam" id="PF00091">
    <property type="entry name" value="Tubulin"/>
    <property type="match status" value="1"/>
</dbReference>
<dbReference type="GO" id="GO:0007017">
    <property type="term" value="P:microtubule-based process"/>
    <property type="evidence" value="ECO:0007669"/>
    <property type="project" value="InterPro"/>
</dbReference>
<evidence type="ECO:0000256" key="2">
    <source>
        <dbReference type="ARBA" id="ARBA00022741"/>
    </source>
</evidence>
<name>A0A6V3KUW5_9EUKA</name>
<dbReference type="SUPFAM" id="SSF55307">
    <property type="entry name" value="Tubulin C-terminal domain-like"/>
    <property type="match status" value="1"/>
</dbReference>
<dbReference type="GO" id="GO:0005737">
    <property type="term" value="C:cytoplasm"/>
    <property type="evidence" value="ECO:0007669"/>
    <property type="project" value="TreeGrafter"/>
</dbReference>
<dbReference type="InterPro" id="IPR045061">
    <property type="entry name" value="FtsZ/CetZ"/>
</dbReference>
<evidence type="ECO:0000259" key="5">
    <source>
        <dbReference type="SMART" id="SM00864"/>
    </source>
</evidence>
<dbReference type="InterPro" id="IPR036525">
    <property type="entry name" value="Tubulin/FtsZ_GTPase_sf"/>
</dbReference>
<dbReference type="InterPro" id="IPR008280">
    <property type="entry name" value="Tub_FtsZ_C"/>
</dbReference>
<dbReference type="EMBL" id="HBIV01012296">
    <property type="protein sequence ID" value="CAE0657548.1"/>
    <property type="molecule type" value="Transcribed_RNA"/>
</dbReference>
<proteinExistence type="inferred from homology"/>
<feature type="domain" description="Tubulin/FtsZ 2-layer sandwich" evidence="6">
    <location>
        <begin position="265"/>
        <end position="382"/>
    </location>
</feature>
<dbReference type="GO" id="GO:0005874">
    <property type="term" value="C:microtubule"/>
    <property type="evidence" value="ECO:0007669"/>
    <property type="project" value="InterPro"/>
</dbReference>
<dbReference type="InterPro" id="IPR020805">
    <property type="entry name" value="Cell_div_FtsZ_CS"/>
</dbReference>